<evidence type="ECO:0000313" key="2">
    <source>
        <dbReference type="Proteomes" id="UP000570166"/>
    </source>
</evidence>
<dbReference type="EMBL" id="JACEIB010000006">
    <property type="protein sequence ID" value="MBA2934153.1"/>
    <property type="molecule type" value="Genomic_DNA"/>
</dbReference>
<gene>
    <name evidence="1" type="ORF">HZF05_08575</name>
</gene>
<keyword evidence="2" id="KW-1185">Reference proteome</keyword>
<dbReference type="RefSeq" id="WP_160365668.1">
    <property type="nucleotide sequence ID" value="NZ_JACEIB010000006.1"/>
</dbReference>
<name>A0A838L3T6_9SPHN</name>
<dbReference type="Proteomes" id="UP000570166">
    <property type="component" value="Unassembled WGS sequence"/>
</dbReference>
<reference evidence="1 2" key="1">
    <citation type="submission" date="2020-07" db="EMBL/GenBank/DDBJ databases">
        <authorList>
            <person name="Sun Q."/>
        </authorList>
    </citation>
    <scope>NUCLEOTIDE SEQUENCE [LARGE SCALE GENOMIC DNA]</scope>
    <source>
        <strain evidence="1 2">CGMCC 1.13654</strain>
    </source>
</reference>
<dbReference type="AlphaFoldDB" id="A0A838L3T6"/>
<protein>
    <submittedName>
        <fullName evidence="1">Uncharacterized protein</fullName>
    </submittedName>
</protein>
<sequence>MIDQDTARLWADHHEAFGRWVDIAASGIGNAFRALNRIQYQAPWETIARGRARH</sequence>
<accession>A0A838L3T6</accession>
<comment type="caution">
    <text evidence="1">The sequence shown here is derived from an EMBL/GenBank/DDBJ whole genome shotgun (WGS) entry which is preliminary data.</text>
</comment>
<organism evidence="1 2">
    <name type="scientific">Sphingomonas chungangi</name>
    <dbReference type="NCBI Taxonomy" id="2683589"/>
    <lineage>
        <taxon>Bacteria</taxon>
        <taxon>Pseudomonadati</taxon>
        <taxon>Pseudomonadota</taxon>
        <taxon>Alphaproteobacteria</taxon>
        <taxon>Sphingomonadales</taxon>
        <taxon>Sphingomonadaceae</taxon>
        <taxon>Sphingomonas</taxon>
    </lineage>
</organism>
<evidence type="ECO:0000313" key="1">
    <source>
        <dbReference type="EMBL" id="MBA2934153.1"/>
    </source>
</evidence>
<proteinExistence type="predicted"/>